<dbReference type="Proteomes" id="UP000093592">
    <property type="component" value="Unassembled WGS sequence"/>
</dbReference>
<accession>A0A1A2YZW5</accession>
<gene>
    <name evidence="1" type="ORF">A5707_04420</name>
</gene>
<proteinExistence type="predicted"/>
<comment type="caution">
    <text evidence="1">The sequence shown here is derived from an EMBL/GenBank/DDBJ whole genome shotgun (WGS) entry which is preliminary data.</text>
</comment>
<evidence type="ECO:0000313" key="2">
    <source>
        <dbReference type="Proteomes" id="UP000093592"/>
    </source>
</evidence>
<dbReference type="AlphaFoldDB" id="A0A1A2YZW5"/>
<sequence length="79" mass="9231">MIRNHHVYAISLPARKSMYWVPFPKWKLHCVAETFKSLPRVGEGDCTGLDMQNHIDVRRRSLNRKARMGNMQLNHEAAN</sequence>
<name>A0A1A2YZW5_9MYCO</name>
<dbReference type="EMBL" id="LZKJ01000144">
    <property type="protein sequence ID" value="OBI43824.1"/>
    <property type="molecule type" value="Genomic_DNA"/>
</dbReference>
<organism evidence="1 2">
    <name type="scientific">Mycobacterium kyorinense</name>
    <dbReference type="NCBI Taxonomy" id="487514"/>
    <lineage>
        <taxon>Bacteria</taxon>
        <taxon>Bacillati</taxon>
        <taxon>Actinomycetota</taxon>
        <taxon>Actinomycetes</taxon>
        <taxon>Mycobacteriales</taxon>
        <taxon>Mycobacteriaceae</taxon>
        <taxon>Mycobacterium</taxon>
    </lineage>
</organism>
<reference evidence="2" key="1">
    <citation type="submission" date="2016-06" db="EMBL/GenBank/DDBJ databases">
        <authorList>
            <person name="Sutton G."/>
            <person name="Brinkac L."/>
            <person name="Sanka R."/>
            <person name="Adams M."/>
            <person name="Lau E."/>
            <person name="Sam S."/>
            <person name="Sreng N."/>
            <person name="Him V."/>
            <person name="Kerleguer A."/>
            <person name="Cheng S."/>
        </authorList>
    </citation>
    <scope>NUCLEOTIDE SEQUENCE [LARGE SCALE GENOMIC DNA]</scope>
    <source>
        <strain evidence="2">E861</strain>
    </source>
</reference>
<protein>
    <submittedName>
        <fullName evidence="1">Uncharacterized protein</fullName>
    </submittedName>
</protein>
<evidence type="ECO:0000313" key="1">
    <source>
        <dbReference type="EMBL" id="OBI43824.1"/>
    </source>
</evidence>